<evidence type="ECO:0000313" key="3">
    <source>
        <dbReference type="Proteomes" id="UP001168821"/>
    </source>
</evidence>
<dbReference type="Proteomes" id="UP001168821">
    <property type="component" value="Unassembled WGS sequence"/>
</dbReference>
<name>A0AA38ID38_9CUCU</name>
<dbReference type="InterPro" id="IPR038606">
    <property type="entry name" value="To_sf"/>
</dbReference>
<evidence type="ECO:0008006" key="4">
    <source>
        <dbReference type="Google" id="ProtNLM"/>
    </source>
</evidence>
<dbReference type="EMBL" id="JALNTZ010000005">
    <property type="protein sequence ID" value="KAJ3652909.1"/>
    <property type="molecule type" value="Genomic_DNA"/>
</dbReference>
<feature type="chain" id="PRO_5041427633" description="Hemolymph juvenile hormone binding protein" evidence="1">
    <location>
        <begin position="18"/>
        <end position="247"/>
    </location>
</feature>
<sequence length="247" mass="28844">MLRFVCIFLALVTFCTTLKLPPSFKKCNLRSGDLDQCLSTAIQEAIQQLKKPLPEYGLPNLEPFEPPKEAFLEYGNETTGIRQKYFNIKMNGFTKIEKTNARFSLKRKILFLNITFSELVFLSDYEARGKFILYPVDVSTTAALKLIKPTFKVVFKLEEYQKENAKYFRALGSSVYIFLDKMTYDFKNIFQEELLNKELNRGMNDNWKNIARFLQATFPTFWITLFQQMFNNLLEKVPASDLFDGVE</sequence>
<comment type="caution">
    <text evidence="2">The sequence shown here is derived from an EMBL/GenBank/DDBJ whole genome shotgun (WGS) entry which is preliminary data.</text>
</comment>
<organism evidence="2 3">
    <name type="scientific">Zophobas morio</name>
    <dbReference type="NCBI Taxonomy" id="2755281"/>
    <lineage>
        <taxon>Eukaryota</taxon>
        <taxon>Metazoa</taxon>
        <taxon>Ecdysozoa</taxon>
        <taxon>Arthropoda</taxon>
        <taxon>Hexapoda</taxon>
        <taxon>Insecta</taxon>
        <taxon>Pterygota</taxon>
        <taxon>Neoptera</taxon>
        <taxon>Endopterygota</taxon>
        <taxon>Coleoptera</taxon>
        <taxon>Polyphaga</taxon>
        <taxon>Cucujiformia</taxon>
        <taxon>Tenebrionidae</taxon>
        <taxon>Zophobas</taxon>
    </lineage>
</organism>
<feature type="signal peptide" evidence="1">
    <location>
        <begin position="1"/>
        <end position="17"/>
    </location>
</feature>
<dbReference type="GO" id="GO:0005615">
    <property type="term" value="C:extracellular space"/>
    <property type="evidence" value="ECO:0007669"/>
    <property type="project" value="TreeGrafter"/>
</dbReference>
<dbReference type="SMART" id="SM00700">
    <property type="entry name" value="JHBP"/>
    <property type="match status" value="1"/>
</dbReference>
<dbReference type="InterPro" id="IPR010562">
    <property type="entry name" value="Haemolymph_juvenile_hormone-bd"/>
</dbReference>
<proteinExistence type="predicted"/>
<dbReference type="PANTHER" id="PTHR11008:SF32">
    <property type="entry name" value="CIRCADIAN CLOCK-CONTROLLED PROTEIN DAYWAKE-RELATED"/>
    <property type="match status" value="1"/>
</dbReference>
<keyword evidence="3" id="KW-1185">Reference proteome</keyword>
<keyword evidence="1" id="KW-0732">Signal</keyword>
<evidence type="ECO:0000256" key="1">
    <source>
        <dbReference type="SAM" id="SignalP"/>
    </source>
</evidence>
<reference evidence="2" key="1">
    <citation type="journal article" date="2023" name="G3 (Bethesda)">
        <title>Whole genome assemblies of Zophobas morio and Tenebrio molitor.</title>
        <authorList>
            <person name="Kaur S."/>
            <person name="Stinson S.A."/>
            <person name="diCenzo G.C."/>
        </authorList>
    </citation>
    <scope>NUCLEOTIDE SEQUENCE</scope>
    <source>
        <strain evidence="2">QUZm001</strain>
    </source>
</reference>
<dbReference type="AlphaFoldDB" id="A0AA38ID38"/>
<gene>
    <name evidence="2" type="ORF">Zmor_018834</name>
</gene>
<accession>A0AA38ID38</accession>
<dbReference type="Gene3D" id="3.15.10.30">
    <property type="entry name" value="Haemolymph juvenile hormone binding protein"/>
    <property type="match status" value="1"/>
</dbReference>
<evidence type="ECO:0000313" key="2">
    <source>
        <dbReference type="EMBL" id="KAJ3652909.1"/>
    </source>
</evidence>
<dbReference type="Pfam" id="PF06585">
    <property type="entry name" value="JHBP"/>
    <property type="match status" value="1"/>
</dbReference>
<protein>
    <recommendedName>
        <fullName evidence="4">Hemolymph juvenile hormone binding protein</fullName>
    </recommendedName>
</protein>
<dbReference type="PANTHER" id="PTHR11008">
    <property type="entry name" value="PROTEIN TAKEOUT-LIKE PROTEIN"/>
    <property type="match status" value="1"/>
</dbReference>